<reference evidence="4" key="2">
    <citation type="submission" date="2021-10" db="EMBL/GenBank/DDBJ databases">
        <title>Phylogenomics reveals ancestral predisposition of the termite-cultivated fungus Termitomyces towards a domesticated lifestyle.</title>
        <authorList>
            <person name="Auxier B."/>
            <person name="Grum-Grzhimaylo A."/>
            <person name="Cardenas M.E."/>
            <person name="Lodge J.D."/>
            <person name="Laessoe T."/>
            <person name="Pedersen O."/>
            <person name="Smith M.E."/>
            <person name="Kuyper T.W."/>
            <person name="Franco-Molano E.A."/>
            <person name="Baroni T.J."/>
            <person name="Aanen D.K."/>
        </authorList>
    </citation>
    <scope>NUCLEOTIDE SEQUENCE</scope>
    <source>
        <strain evidence="4">D49</strain>
    </source>
</reference>
<dbReference type="OrthoDB" id="443682at2759"/>
<dbReference type="PANTHER" id="PTHR47524:SF1">
    <property type="entry name" value="20S RRNA ACCUMULATION PROTEIN 4"/>
    <property type="match status" value="1"/>
</dbReference>
<reference evidence="4" key="1">
    <citation type="submission" date="2021-02" db="EMBL/GenBank/DDBJ databases">
        <authorList>
            <person name="Nieuwenhuis M."/>
            <person name="Van De Peppel L.J.J."/>
        </authorList>
    </citation>
    <scope>NUCLEOTIDE SEQUENCE</scope>
    <source>
        <strain evidence="4">D49</strain>
    </source>
</reference>
<sequence>MGIPQDDDWSDSDDELISEVETSVLLGVPDGAVQSISDITDAAVSRIGGHPAFLPSLEPSLSSSQCKICSNPSELLVQIWCPFEDSPMDRAMYIWGCAKASCQGKHGSIRAWRGLRRNDKYAAKLEKKLAKKRAAEEAQARARSQAQVKKTAPKINPFAVCCPHIPVDVGLLKIIKQMSTASTPSMFGGGFGAQIFGDLPPDAPEETVKPNNNDDKDAENDEDEEDATSEDELLTAIASVTVEESPWKAAPSYPPIYLSTVSEYLPAPPKSKVSPKVQIDDGLDDDNDGKGAKDVSWMSEAYEDSLELDHVFERFTKRVSYESEQCVRRVYPHSYKIFTSLYPSPPAPALPITKAAFTVVHTQKRRYFPTGIPPCPVCKGKRVFECQLMPNLINVLRHPEDKPPSDEEHRKAVEQMLKCGTVPDATRGMEWGTCMVFSCEKDCCMEVDGSKPARECWREEIVLVQAAI</sequence>
<keyword evidence="5" id="KW-1185">Reference proteome</keyword>
<dbReference type="Proteomes" id="UP000717328">
    <property type="component" value="Unassembled WGS sequence"/>
</dbReference>
<dbReference type="EMBL" id="JABCKI010005810">
    <property type="protein sequence ID" value="KAG5637685.1"/>
    <property type="molecule type" value="Genomic_DNA"/>
</dbReference>
<evidence type="ECO:0000313" key="5">
    <source>
        <dbReference type="Proteomes" id="UP000717328"/>
    </source>
</evidence>
<dbReference type="InterPro" id="IPR007320">
    <property type="entry name" value="PDCD2_C"/>
</dbReference>
<accession>A0A9P7FUV3</accession>
<dbReference type="Pfam" id="PF04194">
    <property type="entry name" value="PDCD2_C"/>
    <property type="match status" value="1"/>
</dbReference>
<feature type="compositionally biased region" description="Basic and acidic residues" evidence="2">
    <location>
        <begin position="206"/>
        <end position="215"/>
    </location>
</feature>
<feature type="domain" description="Programmed cell death protein 2 C-terminal" evidence="3">
    <location>
        <begin position="309"/>
        <end position="465"/>
    </location>
</feature>
<evidence type="ECO:0000256" key="2">
    <source>
        <dbReference type="SAM" id="MobiDB-lite"/>
    </source>
</evidence>
<name>A0A9P7FUV3_9AGAR</name>
<dbReference type="GO" id="GO:0030490">
    <property type="term" value="P:maturation of SSU-rRNA"/>
    <property type="evidence" value="ECO:0007669"/>
    <property type="project" value="TreeGrafter"/>
</dbReference>
<evidence type="ECO:0000313" key="4">
    <source>
        <dbReference type="EMBL" id="KAG5637685.1"/>
    </source>
</evidence>
<feature type="compositionally biased region" description="Acidic residues" evidence="2">
    <location>
        <begin position="216"/>
        <end position="230"/>
    </location>
</feature>
<keyword evidence="1" id="KW-0175">Coiled coil</keyword>
<feature type="region of interest" description="Disordered" evidence="2">
    <location>
        <begin position="193"/>
        <end position="230"/>
    </location>
</feature>
<gene>
    <name evidence="4" type="ORF">H0H81_003601</name>
</gene>
<dbReference type="PANTHER" id="PTHR47524">
    <property type="entry name" value="20S RRNA ACCUMULATION PROTEIN 4"/>
    <property type="match status" value="1"/>
</dbReference>
<protein>
    <recommendedName>
        <fullName evidence="3">Programmed cell death protein 2 C-terminal domain-containing protein</fullName>
    </recommendedName>
</protein>
<proteinExistence type="predicted"/>
<organism evidence="4 5">
    <name type="scientific">Sphagnurus paluster</name>
    <dbReference type="NCBI Taxonomy" id="117069"/>
    <lineage>
        <taxon>Eukaryota</taxon>
        <taxon>Fungi</taxon>
        <taxon>Dikarya</taxon>
        <taxon>Basidiomycota</taxon>
        <taxon>Agaricomycotina</taxon>
        <taxon>Agaricomycetes</taxon>
        <taxon>Agaricomycetidae</taxon>
        <taxon>Agaricales</taxon>
        <taxon>Tricholomatineae</taxon>
        <taxon>Lyophyllaceae</taxon>
        <taxon>Sphagnurus</taxon>
    </lineage>
</organism>
<evidence type="ECO:0000256" key="1">
    <source>
        <dbReference type="SAM" id="Coils"/>
    </source>
</evidence>
<dbReference type="AlphaFoldDB" id="A0A9P7FUV3"/>
<evidence type="ECO:0000259" key="3">
    <source>
        <dbReference type="Pfam" id="PF04194"/>
    </source>
</evidence>
<comment type="caution">
    <text evidence="4">The sequence shown here is derived from an EMBL/GenBank/DDBJ whole genome shotgun (WGS) entry which is preliminary data.</text>
</comment>
<dbReference type="GO" id="GO:0005737">
    <property type="term" value="C:cytoplasm"/>
    <property type="evidence" value="ECO:0007669"/>
    <property type="project" value="InterPro"/>
</dbReference>
<feature type="coiled-coil region" evidence="1">
    <location>
        <begin position="118"/>
        <end position="145"/>
    </location>
</feature>
<feature type="region of interest" description="Disordered" evidence="2">
    <location>
        <begin position="268"/>
        <end position="290"/>
    </location>
</feature>